<evidence type="ECO:0000313" key="4">
    <source>
        <dbReference type="Proteomes" id="UP000297595"/>
    </source>
</evidence>
<comment type="caution">
    <text evidence="3">The sequence shown here is derived from an EMBL/GenBank/DDBJ whole genome shotgun (WGS) entry which is preliminary data.</text>
</comment>
<keyword evidence="2" id="KW-1133">Transmembrane helix</keyword>
<dbReference type="Proteomes" id="UP000297595">
    <property type="component" value="Unassembled WGS sequence"/>
</dbReference>
<feature type="region of interest" description="Disordered" evidence="1">
    <location>
        <begin position="1"/>
        <end position="49"/>
    </location>
</feature>
<protein>
    <submittedName>
        <fullName evidence="3">Uncharacterized protein</fullName>
    </submittedName>
</protein>
<name>A0A7C8PJS5_ORBOL</name>
<dbReference type="EMBL" id="SOZJ01000010">
    <property type="protein sequence ID" value="TGJ62390.1"/>
    <property type="molecule type" value="Genomic_DNA"/>
</dbReference>
<dbReference type="InterPro" id="IPR036047">
    <property type="entry name" value="F-box-like_dom_sf"/>
</dbReference>
<feature type="compositionally biased region" description="Pro residues" evidence="1">
    <location>
        <begin position="14"/>
        <end position="26"/>
    </location>
</feature>
<feature type="compositionally biased region" description="Low complexity" evidence="1">
    <location>
        <begin position="27"/>
        <end position="37"/>
    </location>
</feature>
<dbReference type="SUPFAM" id="SSF81383">
    <property type="entry name" value="F-box domain"/>
    <property type="match status" value="1"/>
</dbReference>
<sequence>MSKDTRSQKNETVPPSPAPAPAPVTPTLPNGPAQSDPPSLPPPFSERKGNVETGLFVNLDTKETMIYPLHTNERFPDWPTLQKEQWAIRKALAEMMLDRMFSERYKTSRLHRQLTQSIRHDEDSTGRLSWLPSGVLFRVFNELNPLSLLALAVTSFRLLKLTAPHVQDLILPRHIGSWAGNRVQYLHVVVDGSLHFQRKGHTPAYIENYVNYRRWTKGHRIVEPPRSFCFTLGSEGSYETEKIFATIMAQVERYPARLSAIEDFITHLRDGDEFWLSFHQEKKYWFNKIDSPAFDSGEFTAFDLSKWALAAGPGRLDENSLPSSVFRRSMYFLGGDSFFSKSHWAGEPWKIVPCEDNQDDTLELVPLQRAERRQEMLEDILLREEGGRLSKVPRSEDEEEFSYHSNPDSRRKVEVSQQFNKKSIGARALMVLVAICWAVRAGVFPELWYFVTLGWWLFMGKEIEGGIQI</sequence>
<reference evidence="3 4" key="1">
    <citation type="submission" date="2019-03" db="EMBL/GenBank/DDBJ databases">
        <title>Nematode-trapping fungi genome.</title>
        <authorList>
            <person name="Vidal-Diez De Ulzurrun G."/>
        </authorList>
    </citation>
    <scope>NUCLEOTIDE SEQUENCE [LARGE SCALE GENOMIC DNA]</scope>
    <source>
        <strain evidence="3 4">TWF154</strain>
    </source>
</reference>
<gene>
    <name evidence="3" type="ORF">EYR41_002369</name>
</gene>
<proteinExistence type="predicted"/>
<feature type="transmembrane region" description="Helical" evidence="2">
    <location>
        <begin position="428"/>
        <end position="451"/>
    </location>
</feature>
<keyword evidence="2" id="KW-0472">Membrane</keyword>
<evidence type="ECO:0000256" key="2">
    <source>
        <dbReference type="SAM" id="Phobius"/>
    </source>
</evidence>
<accession>A0A7C8PJS5</accession>
<organism evidence="3 4">
    <name type="scientific">Orbilia oligospora</name>
    <name type="common">Nematode-trapping fungus</name>
    <name type="synonym">Arthrobotrys oligospora</name>
    <dbReference type="NCBI Taxonomy" id="2813651"/>
    <lineage>
        <taxon>Eukaryota</taxon>
        <taxon>Fungi</taxon>
        <taxon>Dikarya</taxon>
        <taxon>Ascomycota</taxon>
        <taxon>Pezizomycotina</taxon>
        <taxon>Orbiliomycetes</taxon>
        <taxon>Orbiliales</taxon>
        <taxon>Orbiliaceae</taxon>
        <taxon>Orbilia</taxon>
    </lineage>
</organism>
<evidence type="ECO:0000256" key="1">
    <source>
        <dbReference type="SAM" id="MobiDB-lite"/>
    </source>
</evidence>
<evidence type="ECO:0000313" key="3">
    <source>
        <dbReference type="EMBL" id="TGJ62390.1"/>
    </source>
</evidence>
<keyword evidence="2" id="KW-0812">Transmembrane</keyword>
<dbReference type="AlphaFoldDB" id="A0A7C8PJS5"/>